<dbReference type="InterPro" id="IPR036908">
    <property type="entry name" value="RlpA-like_sf"/>
</dbReference>
<dbReference type="Gene3D" id="6.10.250.3150">
    <property type="match status" value="1"/>
</dbReference>
<evidence type="ECO:0000313" key="7">
    <source>
        <dbReference type="Proteomes" id="UP001430755"/>
    </source>
</evidence>
<dbReference type="InterPro" id="IPR057309">
    <property type="entry name" value="PcsB_CC"/>
</dbReference>
<gene>
    <name evidence="6" type="ORF">LPT13_04480</name>
</gene>
<organism evidence="6 7">
    <name type="scientific">Adlercreutzia faecimuris</name>
    <dbReference type="NCBI Taxonomy" id="2897341"/>
    <lineage>
        <taxon>Bacteria</taxon>
        <taxon>Bacillati</taxon>
        <taxon>Actinomycetota</taxon>
        <taxon>Coriobacteriia</taxon>
        <taxon>Eggerthellales</taxon>
        <taxon>Eggerthellaceae</taxon>
        <taxon>Adlercreutzia</taxon>
    </lineage>
</organism>
<dbReference type="CDD" id="cd22191">
    <property type="entry name" value="DPBB_RlpA_EXP_N-like"/>
    <property type="match status" value="1"/>
</dbReference>
<evidence type="ECO:0000256" key="3">
    <source>
        <dbReference type="SAM" id="MobiDB-lite"/>
    </source>
</evidence>
<sequence>MTITRFTTRLVAVITALVLVCSCPGFATGAAWADEVDDAQAVLDDAEARMQELSAEYEWLQGQVDELQAQVDQAAADALEAQAEVLAGRAALGATAASEYRGGSSVSLLSVVLESSNLNDLLRNVEYVGQIMQYQADEVQAQKERKERLDAIAADLNDKKAAQERALADLEQKKAEASEVVVAASDRLADAKAEQAARLAELERQAAALEQARQQEAAPVVDNATTTGRDEVIPDTSPVKPNPDTSAPGSGSSAGGWLTGIASAYGGSSDKTTPNPGTTANGSVCDDWSMGVAVPLSMPNCRSYLGRTVEISYNGMTVYATVNDLGGMGGSSRKLDLQPGVFKAFGFNTCQAWGLRTVSYRFL</sequence>
<evidence type="ECO:0000259" key="5">
    <source>
        <dbReference type="Pfam" id="PF24568"/>
    </source>
</evidence>
<feature type="signal peptide" evidence="4">
    <location>
        <begin position="1"/>
        <end position="27"/>
    </location>
</feature>
<feature type="region of interest" description="Disordered" evidence="3">
    <location>
        <begin position="210"/>
        <end position="254"/>
    </location>
</feature>
<protein>
    <recommendedName>
        <fullName evidence="5">Peptidoglycan hydrolase PcsB coiled-coil domain-containing protein</fullName>
    </recommendedName>
</protein>
<keyword evidence="7" id="KW-1185">Reference proteome</keyword>
<dbReference type="SUPFAM" id="SSF50685">
    <property type="entry name" value="Barwin-like endoglucanases"/>
    <property type="match status" value="1"/>
</dbReference>
<dbReference type="EMBL" id="JAJMLW010000001">
    <property type="protein sequence ID" value="MCI2241611.1"/>
    <property type="molecule type" value="Genomic_DNA"/>
</dbReference>
<dbReference type="Pfam" id="PF24568">
    <property type="entry name" value="CC_PcsB"/>
    <property type="match status" value="1"/>
</dbReference>
<accession>A0ABS9WFG6</accession>
<evidence type="ECO:0000256" key="1">
    <source>
        <dbReference type="ARBA" id="ARBA00022729"/>
    </source>
</evidence>
<evidence type="ECO:0000313" key="6">
    <source>
        <dbReference type="EMBL" id="MCI2241611.1"/>
    </source>
</evidence>
<feature type="chain" id="PRO_5046741066" description="Peptidoglycan hydrolase PcsB coiled-coil domain-containing protein" evidence="4">
    <location>
        <begin position="28"/>
        <end position="363"/>
    </location>
</feature>
<evidence type="ECO:0000256" key="2">
    <source>
        <dbReference type="SAM" id="Coils"/>
    </source>
</evidence>
<feature type="coiled-coil region" evidence="2">
    <location>
        <begin position="36"/>
        <end position="84"/>
    </location>
</feature>
<dbReference type="RefSeq" id="WP_242163930.1">
    <property type="nucleotide sequence ID" value="NZ_JAJMLW010000001.1"/>
</dbReference>
<dbReference type="Gene3D" id="2.40.40.10">
    <property type="entry name" value="RlpA-like domain"/>
    <property type="match status" value="1"/>
</dbReference>
<reference evidence="6" key="1">
    <citation type="submission" date="2021-11" db="EMBL/GenBank/DDBJ databases">
        <title>A Novel Adlercreutzia Species, isolated from a Allomyrina dichotoma larva feces.</title>
        <authorList>
            <person name="Suh M.K."/>
        </authorList>
    </citation>
    <scope>NUCLEOTIDE SEQUENCE</scope>
    <source>
        <strain evidence="6">JBNU-10</strain>
    </source>
</reference>
<proteinExistence type="predicted"/>
<keyword evidence="2" id="KW-0175">Coiled coil</keyword>
<evidence type="ECO:0000256" key="4">
    <source>
        <dbReference type="SAM" id="SignalP"/>
    </source>
</evidence>
<comment type="caution">
    <text evidence="6">The sequence shown here is derived from an EMBL/GenBank/DDBJ whole genome shotgun (WGS) entry which is preliminary data.</text>
</comment>
<dbReference type="PROSITE" id="PS51257">
    <property type="entry name" value="PROKAR_LIPOPROTEIN"/>
    <property type="match status" value="1"/>
</dbReference>
<dbReference type="Proteomes" id="UP001430755">
    <property type="component" value="Unassembled WGS sequence"/>
</dbReference>
<keyword evidence="1 4" id="KW-0732">Signal</keyword>
<name>A0ABS9WFG6_9ACTN</name>
<feature type="domain" description="Peptidoglycan hydrolase PcsB coiled-coil" evidence="5">
    <location>
        <begin position="92"/>
        <end position="149"/>
    </location>
</feature>